<evidence type="ECO:0000256" key="1">
    <source>
        <dbReference type="ARBA" id="ARBA00022729"/>
    </source>
</evidence>
<keyword evidence="3" id="KW-0449">Lipoprotein</keyword>
<name>A0ABU1JWW1_9PROT</name>
<keyword evidence="1 2" id="KW-0732">Signal</keyword>
<sequence>MRISVVLAALAVLLAAPAGRAETEADQLWQRVAAAYDALGTYSDSGEIVTEYGSGTAVQTRERHRFKTALKRPRQFYFEFDEDPAAGADRFVIWCEGAEFNTWWLTTKVHEVYPKGRGIDAFAVASLPTKGTAVLVPGLLFGSAGLQGPLHSLEDLRLDGTERIGGRDHVKLSGIVREKYGTSYVSSEYPATLWIDRDSLLIRRILQDTPPGGGINRSTTTFDPVADPVVDDAAFRFSPP</sequence>
<dbReference type="RefSeq" id="WP_309799778.1">
    <property type="nucleotide sequence ID" value="NZ_JAVDPW010000011.1"/>
</dbReference>
<proteinExistence type="predicted"/>
<feature type="chain" id="PRO_5045410091" evidence="2">
    <location>
        <begin position="22"/>
        <end position="240"/>
    </location>
</feature>
<accession>A0ABU1JWW1</accession>
<dbReference type="SUPFAM" id="SSF89392">
    <property type="entry name" value="Prokaryotic lipoproteins and lipoprotein localization factors"/>
    <property type="match status" value="1"/>
</dbReference>
<feature type="signal peptide" evidence="2">
    <location>
        <begin position="1"/>
        <end position="21"/>
    </location>
</feature>
<organism evidence="3 4">
    <name type="scientific">Inquilinus ginsengisoli</name>
    <dbReference type="NCBI Taxonomy" id="363840"/>
    <lineage>
        <taxon>Bacteria</taxon>
        <taxon>Pseudomonadati</taxon>
        <taxon>Pseudomonadota</taxon>
        <taxon>Alphaproteobacteria</taxon>
        <taxon>Rhodospirillales</taxon>
        <taxon>Rhodospirillaceae</taxon>
        <taxon>Inquilinus</taxon>
    </lineage>
</organism>
<comment type="caution">
    <text evidence="3">The sequence shown here is derived from an EMBL/GenBank/DDBJ whole genome shotgun (WGS) entry which is preliminary data.</text>
</comment>
<dbReference type="InterPro" id="IPR029046">
    <property type="entry name" value="LolA/LolB/LppX"/>
</dbReference>
<evidence type="ECO:0000256" key="2">
    <source>
        <dbReference type="SAM" id="SignalP"/>
    </source>
</evidence>
<gene>
    <name evidence="3" type="ORF">E9232_005655</name>
</gene>
<protein>
    <submittedName>
        <fullName evidence="3">Outer membrane lipoprotein-sorting protein</fullName>
    </submittedName>
</protein>
<evidence type="ECO:0000313" key="4">
    <source>
        <dbReference type="Proteomes" id="UP001262410"/>
    </source>
</evidence>
<dbReference type="Gene3D" id="2.50.20.20">
    <property type="match status" value="1"/>
</dbReference>
<evidence type="ECO:0000313" key="3">
    <source>
        <dbReference type="EMBL" id="MDR6293105.1"/>
    </source>
</evidence>
<dbReference type="EMBL" id="JAVDPW010000011">
    <property type="protein sequence ID" value="MDR6293105.1"/>
    <property type="molecule type" value="Genomic_DNA"/>
</dbReference>
<reference evidence="3 4" key="1">
    <citation type="submission" date="2023-07" db="EMBL/GenBank/DDBJ databases">
        <title>Sorghum-associated microbial communities from plants grown in Nebraska, USA.</title>
        <authorList>
            <person name="Schachtman D."/>
        </authorList>
    </citation>
    <scope>NUCLEOTIDE SEQUENCE [LARGE SCALE GENOMIC DNA]</scope>
    <source>
        <strain evidence="3 4">584</strain>
    </source>
</reference>
<keyword evidence="4" id="KW-1185">Reference proteome</keyword>
<dbReference type="Proteomes" id="UP001262410">
    <property type="component" value="Unassembled WGS sequence"/>
</dbReference>